<evidence type="ECO:0000256" key="5">
    <source>
        <dbReference type="ARBA" id="ARBA00022975"/>
    </source>
</evidence>
<dbReference type="GO" id="GO:0006221">
    <property type="term" value="P:pyrimidine nucleotide biosynthetic process"/>
    <property type="evidence" value="ECO:0007669"/>
    <property type="project" value="UniProtKB-KW"/>
</dbReference>
<evidence type="ECO:0000256" key="3">
    <source>
        <dbReference type="ARBA" id="ARBA00022630"/>
    </source>
</evidence>
<name>A0A3B1DD58_9ZZZZ</name>
<evidence type="ECO:0000256" key="4">
    <source>
        <dbReference type="ARBA" id="ARBA00022643"/>
    </source>
</evidence>
<dbReference type="AlphaFoldDB" id="A0A3B1DD58"/>
<accession>A0A3B1DD58</accession>
<keyword evidence="5" id="KW-0665">Pyrimidine biosynthesis</keyword>
<keyword evidence="4" id="KW-0288">FMN</keyword>
<dbReference type="GO" id="GO:0106430">
    <property type="term" value="F:dihydroorotate dehydrogenase (quinone) activity"/>
    <property type="evidence" value="ECO:0007669"/>
    <property type="project" value="UniProtKB-EC"/>
</dbReference>
<dbReference type="InterPro" id="IPR050074">
    <property type="entry name" value="DHO_dehydrogenase"/>
</dbReference>
<proteinExistence type="predicted"/>
<evidence type="ECO:0000256" key="1">
    <source>
        <dbReference type="ARBA" id="ARBA00001917"/>
    </source>
</evidence>
<dbReference type="Gene3D" id="3.20.20.70">
    <property type="entry name" value="Aldolase class I"/>
    <property type="match status" value="1"/>
</dbReference>
<dbReference type="InterPro" id="IPR005720">
    <property type="entry name" value="Dihydroorotate_DH_cat"/>
</dbReference>
<evidence type="ECO:0000256" key="6">
    <source>
        <dbReference type="ARBA" id="ARBA00023002"/>
    </source>
</evidence>
<comment type="pathway">
    <text evidence="2">Pyrimidine metabolism; UMP biosynthesis via de novo pathway.</text>
</comment>
<keyword evidence="3" id="KW-0285">Flavoprotein</keyword>
<evidence type="ECO:0000259" key="7">
    <source>
        <dbReference type="Pfam" id="PF01180"/>
    </source>
</evidence>
<dbReference type="SUPFAM" id="SSF51395">
    <property type="entry name" value="FMN-linked oxidoreductases"/>
    <property type="match status" value="1"/>
</dbReference>
<dbReference type="PANTHER" id="PTHR48109:SF1">
    <property type="entry name" value="DIHYDROOROTATE DEHYDROGENASE (FUMARATE)"/>
    <property type="match status" value="1"/>
</dbReference>
<dbReference type="InterPro" id="IPR013785">
    <property type="entry name" value="Aldolase_TIM"/>
</dbReference>
<protein>
    <submittedName>
        <fullName evidence="8">Dihydroorotate dehydrogenase (Quinone)</fullName>
        <ecNumber evidence="8">1.3.5.2</ecNumber>
    </submittedName>
</protein>
<sequence length="358" mass="39234">MKAHPTYDIERSYEDNYKEGPFLDITPPQRTVTPEHSFLDFQVNSLLGMPAGPLLNANWVIAYAKLGFDLLVYKTVRTEERLCHPNPNCMYLSQKRQLREIDFNRQLIGSMTPPDDASKISITNSFGMPSRTPEIWQADIQKAKAGIGRGQLLIVSVVGTAGEMDLKSDYVRGAALAVEAGAPLIEINLSCPNVVSREGSIFTDADFSSQISKAVKQEIGEIPLIIKMGYIADPFKRALVISANAPHVDAISSINTLSFEVIDEEGEQALPGEGRLRSGVCGAAIRACALSQAEHLVALKKQHHYDFAIIGVGGIMTTEHIKNYLDAGTDAVMSATGAMWDPLLAYRYWEENTSNSNT</sequence>
<evidence type="ECO:0000313" key="8">
    <source>
        <dbReference type="EMBL" id="VAX29645.1"/>
    </source>
</evidence>
<keyword evidence="6 8" id="KW-0560">Oxidoreductase</keyword>
<feature type="domain" description="Dihydroorotate dehydrogenase catalytic" evidence="7">
    <location>
        <begin position="121"/>
        <end position="339"/>
    </location>
</feature>
<dbReference type="EMBL" id="UOGF01000054">
    <property type="protein sequence ID" value="VAX29645.1"/>
    <property type="molecule type" value="Genomic_DNA"/>
</dbReference>
<dbReference type="GO" id="GO:0006207">
    <property type="term" value="P:'de novo' pyrimidine nucleobase biosynthetic process"/>
    <property type="evidence" value="ECO:0007669"/>
    <property type="project" value="TreeGrafter"/>
</dbReference>
<dbReference type="Pfam" id="PF01180">
    <property type="entry name" value="DHO_dh"/>
    <property type="match status" value="1"/>
</dbReference>
<gene>
    <name evidence="8" type="ORF">MNBD_NITROSPIRAE01-861</name>
</gene>
<dbReference type="PANTHER" id="PTHR48109">
    <property type="entry name" value="DIHYDROOROTATE DEHYDROGENASE (QUINONE), MITOCHONDRIAL-RELATED"/>
    <property type="match status" value="1"/>
</dbReference>
<reference evidence="8" key="1">
    <citation type="submission" date="2018-06" db="EMBL/GenBank/DDBJ databases">
        <authorList>
            <person name="Zhirakovskaya E."/>
        </authorList>
    </citation>
    <scope>NUCLEOTIDE SEQUENCE</scope>
</reference>
<evidence type="ECO:0000256" key="2">
    <source>
        <dbReference type="ARBA" id="ARBA00004725"/>
    </source>
</evidence>
<comment type="cofactor">
    <cofactor evidence="1">
        <name>FMN</name>
        <dbReference type="ChEBI" id="CHEBI:58210"/>
    </cofactor>
</comment>
<dbReference type="EC" id="1.3.5.2" evidence="8"/>
<organism evidence="8">
    <name type="scientific">hydrothermal vent metagenome</name>
    <dbReference type="NCBI Taxonomy" id="652676"/>
    <lineage>
        <taxon>unclassified sequences</taxon>
        <taxon>metagenomes</taxon>
        <taxon>ecological metagenomes</taxon>
    </lineage>
</organism>
<dbReference type="GO" id="GO:0005737">
    <property type="term" value="C:cytoplasm"/>
    <property type="evidence" value="ECO:0007669"/>
    <property type="project" value="InterPro"/>
</dbReference>